<evidence type="ECO:0000256" key="2">
    <source>
        <dbReference type="ARBA" id="ARBA00022679"/>
    </source>
</evidence>
<comment type="similarity">
    <text evidence="1 6">Belongs to the thiolase-like superfamily. HMG-CoA synthase family.</text>
</comment>
<dbReference type="GO" id="GO:0000455">
    <property type="term" value="P:enzyme-directed rRNA pseudouridine synthesis"/>
    <property type="evidence" value="ECO:0007669"/>
    <property type="project" value="UniProtKB-UniRule"/>
</dbReference>
<accession>A0A8H6T4T8</accession>
<dbReference type="Pfam" id="PF01154">
    <property type="entry name" value="HMG_CoA_synt_N"/>
    <property type="match status" value="1"/>
</dbReference>
<feature type="domain" description="RNase L inhibitor RLI-like possible metal-binding" evidence="10">
    <location>
        <begin position="57"/>
        <end position="90"/>
    </location>
</feature>
<keyword evidence="3" id="KW-0698">rRNA processing</keyword>
<feature type="binding site" evidence="3">
    <location>
        <position position="144"/>
    </location>
    <ligand>
        <name>S-adenosyl-L-methionine</name>
        <dbReference type="ChEBI" id="CHEBI:59789"/>
    </ligand>
</feature>
<keyword evidence="3" id="KW-0963">Cytoplasm</keyword>
<dbReference type="InterPro" id="IPR010122">
    <property type="entry name" value="HMG_CoA_synthase_euk"/>
</dbReference>
<feature type="binding site" evidence="3">
    <location>
        <position position="121"/>
    </location>
    <ligand>
        <name>S-adenosyl-L-methionine</name>
        <dbReference type="ChEBI" id="CHEBI:59789"/>
    </ligand>
</feature>
<comment type="function">
    <text evidence="6">Catalyzes the condensation of acetyl-CoA with acetoacetyl-CoA to form HMG-CoA.</text>
</comment>
<keyword evidence="13" id="KW-1185">Reference proteome</keyword>
<dbReference type="Pfam" id="PF08540">
    <property type="entry name" value="HMG_CoA_synt_C"/>
    <property type="match status" value="1"/>
</dbReference>
<dbReference type="GO" id="GO:0005737">
    <property type="term" value="C:cytoplasm"/>
    <property type="evidence" value="ECO:0007669"/>
    <property type="project" value="UniProtKB-SubCell"/>
</dbReference>
<dbReference type="Gene3D" id="3.40.47.10">
    <property type="match status" value="1"/>
</dbReference>
<dbReference type="InterPro" id="IPR016039">
    <property type="entry name" value="Thiolase-like"/>
</dbReference>
<gene>
    <name evidence="3" type="primary">TSR3</name>
    <name evidence="12" type="ORF">MIND_00363500</name>
</gene>
<evidence type="ECO:0000259" key="9">
    <source>
        <dbReference type="Pfam" id="PF04034"/>
    </source>
</evidence>
<feature type="compositionally biased region" description="Basic residues" evidence="7">
    <location>
        <begin position="10"/>
        <end position="20"/>
    </location>
</feature>
<dbReference type="HAMAP" id="MF_01116">
    <property type="entry name" value="TSR3"/>
    <property type="match status" value="1"/>
</dbReference>
<dbReference type="GO" id="GO:0005634">
    <property type="term" value="C:nucleus"/>
    <property type="evidence" value="ECO:0007669"/>
    <property type="project" value="UniProtKB-SubCell"/>
</dbReference>
<dbReference type="Proteomes" id="UP000636479">
    <property type="component" value="Unassembled WGS sequence"/>
</dbReference>
<dbReference type="AlphaFoldDB" id="A0A8H6T4T8"/>
<organism evidence="12 13">
    <name type="scientific">Mycena indigotica</name>
    <dbReference type="NCBI Taxonomy" id="2126181"/>
    <lineage>
        <taxon>Eukaryota</taxon>
        <taxon>Fungi</taxon>
        <taxon>Dikarya</taxon>
        <taxon>Basidiomycota</taxon>
        <taxon>Agaricomycotina</taxon>
        <taxon>Agaricomycetes</taxon>
        <taxon>Agaricomycetidae</taxon>
        <taxon>Agaricales</taxon>
        <taxon>Marasmiineae</taxon>
        <taxon>Mycenaceae</taxon>
        <taxon>Mycena</taxon>
    </lineage>
</organism>
<comment type="caution">
    <text evidence="12">The sequence shown here is derived from an EMBL/GenBank/DDBJ whole genome shotgun (WGS) entry which is preliminary data.</text>
</comment>
<keyword evidence="2 3" id="KW-0808">Transferase</keyword>
<proteinExistence type="inferred from homology"/>
<evidence type="ECO:0000259" key="11">
    <source>
        <dbReference type="Pfam" id="PF08540"/>
    </source>
</evidence>
<feature type="region of interest" description="Disordered" evidence="7">
    <location>
        <begin position="1"/>
        <end position="49"/>
    </location>
</feature>
<evidence type="ECO:0000256" key="7">
    <source>
        <dbReference type="SAM" id="MobiDB-lite"/>
    </source>
</evidence>
<dbReference type="GO" id="GO:0004421">
    <property type="term" value="F:hydroxymethylglutaryl-CoA synthase activity"/>
    <property type="evidence" value="ECO:0007669"/>
    <property type="project" value="UniProtKB-EC"/>
</dbReference>
<evidence type="ECO:0000256" key="4">
    <source>
        <dbReference type="PIRSR" id="PIRSR610122-1"/>
    </source>
</evidence>
<evidence type="ECO:0000259" key="10">
    <source>
        <dbReference type="Pfam" id="PF04068"/>
    </source>
</evidence>
<name>A0A8H6T4T8_9AGAR</name>
<dbReference type="Pfam" id="PF04034">
    <property type="entry name" value="Ribo_biogen_C"/>
    <property type="match status" value="1"/>
</dbReference>
<dbReference type="NCBIfam" id="NF002621">
    <property type="entry name" value="PRK02287.1"/>
    <property type="match status" value="1"/>
</dbReference>
<dbReference type="GO" id="GO:0006084">
    <property type="term" value="P:acetyl-CoA metabolic process"/>
    <property type="evidence" value="ECO:0007669"/>
    <property type="project" value="InterPro"/>
</dbReference>
<feature type="region of interest" description="Disordered" evidence="7">
    <location>
        <begin position="230"/>
        <end position="270"/>
    </location>
</feature>
<evidence type="ECO:0000256" key="5">
    <source>
        <dbReference type="PIRSR" id="PIRSR610122-2"/>
    </source>
</evidence>
<dbReference type="InterPro" id="IPR007209">
    <property type="entry name" value="RNaseL-inhib-like_metal-bd_dom"/>
</dbReference>
<keyword evidence="3" id="KW-0539">Nucleus</keyword>
<dbReference type="SUPFAM" id="SSF53901">
    <property type="entry name" value="Thiolase-like"/>
    <property type="match status" value="2"/>
</dbReference>
<dbReference type="InterPro" id="IPR013746">
    <property type="entry name" value="HMG_CoA_synt_C_dom"/>
</dbReference>
<dbReference type="FunFam" id="3.40.47.10:FF:000008">
    <property type="entry name" value="3-hydroxy-3-methylglutaryl coenzyme A synthase"/>
    <property type="match status" value="1"/>
</dbReference>
<dbReference type="GO" id="GO:1904047">
    <property type="term" value="F:S-adenosyl-L-methionine binding"/>
    <property type="evidence" value="ECO:0007669"/>
    <property type="project" value="UniProtKB-UniRule"/>
</dbReference>
<dbReference type="EMBL" id="JACAZF010000003">
    <property type="protein sequence ID" value="KAF7309912.1"/>
    <property type="molecule type" value="Genomic_DNA"/>
</dbReference>
<evidence type="ECO:0000256" key="1">
    <source>
        <dbReference type="ARBA" id="ARBA00007061"/>
    </source>
</evidence>
<dbReference type="InterPro" id="IPR007177">
    <property type="entry name" value="Tsr3_C"/>
</dbReference>
<feature type="domain" description="16S/18S rRNA aminocarboxypropyltransferase Tsr3 C-terminal" evidence="9">
    <location>
        <begin position="95"/>
        <end position="220"/>
    </location>
</feature>
<dbReference type="InterPro" id="IPR013528">
    <property type="entry name" value="HMG_CoA_synth_N"/>
</dbReference>
<comment type="similarity">
    <text evidence="3">Belongs to the TDD superfamily. TSR3 family.</text>
</comment>
<dbReference type="InterPro" id="IPR022968">
    <property type="entry name" value="Tsr3-like"/>
</dbReference>
<comment type="catalytic activity">
    <reaction evidence="3">
        <text>an N(1)-methylpseudouridine in rRNA + S-adenosyl-L-methionine = N(1)-methyl-N(3)-[(3S)-3-amino-3-carboxypropyl]pseudouridine in rRNA + S-methyl-5'-thioadenosine + H(+)</text>
        <dbReference type="Rhea" id="RHEA:63296"/>
        <dbReference type="Rhea" id="RHEA-COMP:11634"/>
        <dbReference type="Rhea" id="RHEA-COMP:16310"/>
        <dbReference type="ChEBI" id="CHEBI:15378"/>
        <dbReference type="ChEBI" id="CHEBI:17509"/>
        <dbReference type="ChEBI" id="CHEBI:59789"/>
        <dbReference type="ChEBI" id="CHEBI:74890"/>
        <dbReference type="ChEBI" id="CHEBI:146234"/>
        <dbReference type="EC" id="2.5.1.157"/>
    </reaction>
</comment>
<feature type="compositionally biased region" description="Acidic residues" evidence="7">
    <location>
        <begin position="38"/>
        <end position="49"/>
    </location>
</feature>
<evidence type="ECO:0000313" key="12">
    <source>
        <dbReference type="EMBL" id="KAF7309912.1"/>
    </source>
</evidence>
<dbReference type="GO" id="GO:0010142">
    <property type="term" value="P:farnesyl diphosphate biosynthetic process, mevalonate pathway"/>
    <property type="evidence" value="ECO:0007669"/>
    <property type="project" value="InterPro"/>
</dbReference>
<evidence type="ECO:0000256" key="6">
    <source>
        <dbReference type="RuleBase" id="RU364071"/>
    </source>
</evidence>
<dbReference type="EC" id="2.5.1.157" evidence="3"/>
<keyword evidence="3" id="KW-0690">Ribosome biogenesis</keyword>
<evidence type="ECO:0000256" key="3">
    <source>
        <dbReference type="HAMAP-Rule" id="MF_03146"/>
    </source>
</evidence>
<comment type="catalytic activity">
    <reaction evidence="3">
        <text>N(1)-methylpseudouridine(1191) in yeast 18S rRNA + S-adenosyl-L-methionine = N(1)-methyl-N(3)-[(3S)-3-amino-3-carboxypropyl]pseudouridine(1191) in yeast 18S rRNA + S-methyl-5'-thioadenosine + H(+)</text>
        <dbReference type="Rhea" id="RHEA:63300"/>
        <dbReference type="Rhea" id="RHEA-COMP:13852"/>
        <dbReference type="Rhea" id="RHEA-COMP:16309"/>
        <dbReference type="ChEBI" id="CHEBI:15378"/>
        <dbReference type="ChEBI" id="CHEBI:17509"/>
        <dbReference type="ChEBI" id="CHEBI:59789"/>
        <dbReference type="ChEBI" id="CHEBI:74890"/>
        <dbReference type="ChEBI" id="CHEBI:146234"/>
    </reaction>
</comment>
<dbReference type="GO" id="GO:0006696">
    <property type="term" value="P:ergosterol biosynthetic process"/>
    <property type="evidence" value="ECO:0007669"/>
    <property type="project" value="TreeGrafter"/>
</dbReference>
<feature type="binding site" evidence="3">
    <location>
        <position position="159"/>
    </location>
    <ligand>
        <name>S-adenosyl-L-methionine</name>
        <dbReference type="ChEBI" id="CHEBI:59789"/>
    </ligand>
</feature>
<dbReference type="NCBIfam" id="TIGR01833">
    <property type="entry name" value="HMG-CoA-S_euk"/>
    <property type="match status" value="1"/>
</dbReference>
<dbReference type="PANTHER" id="PTHR43323">
    <property type="entry name" value="3-HYDROXY-3-METHYLGLUTARYL COENZYME A SYNTHASE"/>
    <property type="match status" value="1"/>
</dbReference>
<dbReference type="Pfam" id="PF04068">
    <property type="entry name" value="Fer4_RLI"/>
    <property type="match status" value="1"/>
</dbReference>
<dbReference type="CDD" id="cd00827">
    <property type="entry name" value="init_cond_enzymes"/>
    <property type="match status" value="1"/>
</dbReference>
<comment type="catalytic activity">
    <reaction evidence="6">
        <text>acetoacetyl-CoA + acetyl-CoA + H2O = (3S)-3-hydroxy-3-methylglutaryl-CoA + CoA + H(+)</text>
        <dbReference type="Rhea" id="RHEA:10188"/>
        <dbReference type="ChEBI" id="CHEBI:15377"/>
        <dbReference type="ChEBI" id="CHEBI:15378"/>
        <dbReference type="ChEBI" id="CHEBI:43074"/>
        <dbReference type="ChEBI" id="CHEBI:57286"/>
        <dbReference type="ChEBI" id="CHEBI:57287"/>
        <dbReference type="ChEBI" id="CHEBI:57288"/>
        <dbReference type="EC" id="2.3.3.10"/>
    </reaction>
</comment>
<feature type="binding site" evidence="5">
    <location>
        <position position="543"/>
    </location>
    <ligand>
        <name>CoA</name>
        <dbReference type="ChEBI" id="CHEBI:57287"/>
    </ligand>
</feature>
<feature type="active site" description="Acyl-thioester intermediate" evidence="4">
    <location>
        <position position="403"/>
    </location>
</feature>
<dbReference type="PANTHER" id="PTHR43323:SF2">
    <property type="entry name" value="HYDROXYMETHYLGLUTARYL-COA SYNTHASE"/>
    <property type="match status" value="1"/>
</dbReference>
<feature type="active site" description="Proton donor/acceptor" evidence="4">
    <location>
        <position position="534"/>
    </location>
</feature>
<evidence type="ECO:0000259" key="8">
    <source>
        <dbReference type="Pfam" id="PF01154"/>
    </source>
</evidence>
<keyword evidence="3" id="KW-0949">S-adenosyl-L-methionine</keyword>
<comment type="function">
    <text evidence="3">Aminocarboxypropyltransferase that catalyzes the aminocarboxypropyl transfer on pseudouridine at position 1191 (Psi1191) in 18S rRNA. It constitutes the last step in biosynthesis of the hypermodified N1-methyl-N3-(3-amino-3-carboxypropyl) pseudouridine (m1acp3-Psi) conserved in eukaryotic 18S rRNA.</text>
</comment>
<sequence length="719" mass="79301">MGKKPASTSRAKRGGGRGRSIRSAYSDFRPESAIDGDTNQDENNDSDAEEQVVKIEVPVAMWDFDHCDPRRCSGKKLSRLGLIKELKVGSRFRGIVVSPKGTKVISPADRDLVLANGLAVVECSWARLDDVPFNKIASPHERLLPYLLATNPTNYGKPWRLNCVEALAAAFYITGFDSYAERLLSGFGWGGSFWQVNRHFIQKYRRCTTSEDVERMQQELMDELERNWEESRKQKELVPGEEDDLLVPNPNHRHEASDSGEDGASDAERSDDEMGTMFFEPYSTMLRAKNVGILAMEVYLPKRCVSLADLEEYNGVAKGKYTIGLGQQYMAFVDDREDINSFALSAVSGLLDNYHIDPTTIGWLEVGTETLVDKSKSVKTTLMRLFADSGNFDIEGIDSKNACYGSTAALFNAVNWIESSSWDGRNAIVVAADIAIYADGPARPAGGAGACAMLIGPDAPIIFDSIHGSYMADSYDFYKPNMASEYPEVDGPGSIAAYSTALDSSYSAYKRKLKVSSNYPGVFSLEDMDYAIFHTPYIKQTIKGYARALFNDFLAAPHLSPSSDVKPPPSIWDKTTETAFIQLGSESFIKKVDPTLACARRLGNLYTASLYTCLASLIASVPPATLSGKRSSMYAFGGGCAASFFTLRIVGDTTEMQHKLDLLSRLTRMEVVSCHEFSRSLKLREQHRNAVSYSPSGLITDVWPGAYYLDKITALAQSI</sequence>
<dbReference type="OrthoDB" id="10262062at2759"/>
<dbReference type="GO" id="GO:0106388">
    <property type="term" value="F:rRNA small subunit aminocarboxypropyltransferase activity"/>
    <property type="evidence" value="ECO:0007669"/>
    <property type="project" value="UniProtKB-EC"/>
</dbReference>
<comment type="subcellular location">
    <subcellularLocation>
        <location evidence="3">Cytoplasm</location>
    </subcellularLocation>
    <subcellularLocation>
        <location evidence="3">Nucleus</location>
    </subcellularLocation>
</comment>
<reference evidence="12" key="1">
    <citation type="submission" date="2020-05" db="EMBL/GenBank/DDBJ databases">
        <title>Mycena genomes resolve the evolution of fungal bioluminescence.</title>
        <authorList>
            <person name="Tsai I.J."/>
        </authorList>
    </citation>
    <scope>NUCLEOTIDE SEQUENCE</scope>
    <source>
        <strain evidence="12">171206Taipei</strain>
    </source>
</reference>
<feature type="binding site" evidence="5">
    <location>
        <position position="539"/>
    </location>
    <ligand>
        <name>CoA</name>
        <dbReference type="ChEBI" id="CHEBI:57287"/>
    </ligand>
</feature>
<feature type="binding site" evidence="5">
    <location>
        <position position="494"/>
    </location>
    <ligand>
        <name>CoA</name>
        <dbReference type="ChEBI" id="CHEBI:57287"/>
    </ligand>
</feature>
<feature type="active site" description="Proton donor/acceptor" evidence="4">
    <location>
        <position position="369"/>
    </location>
</feature>
<feature type="domain" description="Hydroxymethylglutaryl-coenzyme A synthase C-terminal" evidence="11">
    <location>
        <begin position="461"/>
        <end position="712"/>
    </location>
</feature>
<evidence type="ECO:0000313" key="13">
    <source>
        <dbReference type="Proteomes" id="UP000636479"/>
    </source>
</evidence>
<feature type="domain" description="Hydroxymethylglutaryl-coenzyme A synthase N-terminal" evidence="8">
    <location>
        <begin position="288"/>
        <end position="460"/>
    </location>
</feature>
<protein>
    <recommendedName>
        <fullName evidence="3">18S rRNA aminocarboxypropyltransferase</fullName>
        <ecNumber evidence="3">2.5.1.157</ecNumber>
    </recommendedName>
</protein>
<feature type="compositionally biased region" description="Acidic residues" evidence="7">
    <location>
        <begin position="258"/>
        <end position="270"/>
    </location>
</feature>
<feature type="binding site" evidence="3">
    <location>
        <position position="73"/>
    </location>
    <ligand>
        <name>S-adenosyl-L-methionine</name>
        <dbReference type="ChEBI" id="CHEBI:59789"/>
    </ligand>
</feature>